<dbReference type="EMBL" id="CP115450">
    <property type="protein sequence ID" value="WBP90763.1"/>
    <property type="molecule type" value="Genomic_DNA"/>
</dbReference>
<dbReference type="Gene3D" id="1.10.260.40">
    <property type="entry name" value="lambda repressor-like DNA-binding domains"/>
    <property type="match status" value="1"/>
</dbReference>
<organism evidence="3 4">
    <name type="scientific">Kitasatospora cathayae</name>
    <dbReference type="NCBI Taxonomy" id="3004092"/>
    <lineage>
        <taxon>Bacteria</taxon>
        <taxon>Bacillati</taxon>
        <taxon>Actinomycetota</taxon>
        <taxon>Actinomycetes</taxon>
        <taxon>Kitasatosporales</taxon>
        <taxon>Streptomycetaceae</taxon>
        <taxon>Kitasatospora</taxon>
    </lineage>
</organism>
<gene>
    <name evidence="3" type="ORF">O1G21_36130</name>
</gene>
<dbReference type="Proteomes" id="UP001212821">
    <property type="component" value="Chromosome"/>
</dbReference>
<accession>A0ABY7QDJ0</accession>
<dbReference type="Gene3D" id="1.25.40.10">
    <property type="entry name" value="Tetratricopeptide repeat domain"/>
    <property type="match status" value="2"/>
</dbReference>
<dbReference type="SMART" id="SM00028">
    <property type="entry name" value="TPR"/>
    <property type="match status" value="6"/>
</dbReference>
<evidence type="ECO:0000313" key="4">
    <source>
        <dbReference type="Proteomes" id="UP001212821"/>
    </source>
</evidence>
<dbReference type="InterPro" id="IPR002182">
    <property type="entry name" value="NB-ARC"/>
</dbReference>
<dbReference type="InterPro" id="IPR019734">
    <property type="entry name" value="TPR_rpt"/>
</dbReference>
<dbReference type="InterPro" id="IPR027417">
    <property type="entry name" value="P-loop_NTPase"/>
</dbReference>
<feature type="repeat" description="TPR" evidence="1">
    <location>
        <begin position="591"/>
        <end position="624"/>
    </location>
</feature>
<dbReference type="PANTHER" id="PTHR10098:SF108">
    <property type="entry name" value="TETRATRICOPEPTIDE REPEAT PROTEIN 28"/>
    <property type="match status" value="1"/>
</dbReference>
<feature type="repeat" description="TPR" evidence="1">
    <location>
        <begin position="551"/>
        <end position="584"/>
    </location>
</feature>
<dbReference type="PROSITE" id="PS50005">
    <property type="entry name" value="TPR"/>
    <property type="match status" value="4"/>
</dbReference>
<dbReference type="PROSITE" id="PS50293">
    <property type="entry name" value="TPR_REGION"/>
    <property type="match status" value="1"/>
</dbReference>
<dbReference type="PANTHER" id="PTHR10098">
    <property type="entry name" value="RAPSYN-RELATED"/>
    <property type="match status" value="1"/>
</dbReference>
<sequence>MADHPSEAIVLGDFGTLLRRYRYSTGWTQEELAERSGISTHAISVLESGRRQPRLSSVARLATALGLDPADRDRLLSAARGESEPQPGREPVEHVVPRLLPYAVPDFTGRRGEVDRLLALAAGPGGARSGPLVISAIDGMAGVGKTALAVHVGHTLAGRFPDGQLFVDLRGFTPDQRPLEPGAALASLLRAVGVSETALPSRTEERAELWRSRAAGRRYLIVLDNAVDAEQVRPLIPGGPRCLVLVTSRRRMPALDGAVSVPLDVLSHDEAVELFARIAGPDRVAGHAGTVDEIVALCGRLPLALRIAAARLAHHPVWTPVELLQRIRRPQRLLTELSDHDRGVAAAFVDSLRSLTSAQQRAFRLASLQPGEDVTPHALAALVDAPLDEAEELLESLHNHHLLVERTAFRYTFHDLLRAFAGELLAREEPEPLQRAALIRLFDHYRHTAASAMDLLAPLERHHRPQPPAPGGAPLVFADGADAADWLTGERANLLALIRHATDAGLPEYAADLPAILWRHLKRHLPAQEALGLGVRAVQATRRLGDEAGEAAALRQLGLVRYQLGDFRQALDLLHQALELQQRTGNRNGEAHVLANLGLTLTRMGRLEEALDHHRRALWLSRDIPDPAVEAIALINLGPTLTRLGRLQEALEHHRAALDFHRRSGNRLGQAIALNQFGEHQQRLRRHPEALDLYQEALDLHRDLGDTFGQAESHTLLGEALLAMDAPVSALRHYRAAMEYLPHTGERYNLGRIHFGLARTHQRLGEPGTARKHAEQAVEIHTSLDIPEADEARALLDSLTE</sequence>
<dbReference type="InterPro" id="IPR011990">
    <property type="entry name" value="TPR-like_helical_dom_sf"/>
</dbReference>
<name>A0ABY7QDJ0_9ACTN</name>
<dbReference type="Gene3D" id="3.40.50.300">
    <property type="entry name" value="P-loop containing nucleotide triphosphate hydrolases"/>
    <property type="match status" value="1"/>
</dbReference>
<dbReference type="Pfam" id="PF13560">
    <property type="entry name" value="HTH_31"/>
    <property type="match status" value="1"/>
</dbReference>
<reference evidence="4" key="1">
    <citation type="submission" date="2022-12" db="EMBL/GenBank/DDBJ databases">
        <authorList>
            <person name="Mo P."/>
        </authorList>
    </citation>
    <scope>NUCLEOTIDE SEQUENCE [LARGE SCALE GENOMIC DNA]</scope>
    <source>
        <strain evidence="4">HUAS 3-15</strain>
    </source>
</reference>
<proteinExistence type="predicted"/>
<dbReference type="Pfam" id="PF13424">
    <property type="entry name" value="TPR_12"/>
    <property type="match status" value="2"/>
</dbReference>
<dbReference type="SUPFAM" id="SSF47413">
    <property type="entry name" value="lambda repressor-like DNA-binding domains"/>
    <property type="match status" value="1"/>
</dbReference>
<dbReference type="PROSITE" id="PS50943">
    <property type="entry name" value="HTH_CROC1"/>
    <property type="match status" value="1"/>
</dbReference>
<evidence type="ECO:0000259" key="2">
    <source>
        <dbReference type="PROSITE" id="PS50943"/>
    </source>
</evidence>
<feature type="domain" description="HTH cro/C1-type" evidence="2">
    <location>
        <begin position="18"/>
        <end position="72"/>
    </location>
</feature>
<dbReference type="InterPro" id="IPR001387">
    <property type="entry name" value="Cro/C1-type_HTH"/>
</dbReference>
<keyword evidence="4" id="KW-1185">Reference proteome</keyword>
<protein>
    <submittedName>
        <fullName evidence="3">Tetratricopeptide repeat protein</fullName>
    </submittedName>
</protein>
<feature type="repeat" description="TPR" evidence="1">
    <location>
        <begin position="631"/>
        <end position="664"/>
    </location>
</feature>
<dbReference type="SUPFAM" id="SSF52540">
    <property type="entry name" value="P-loop containing nucleoside triphosphate hydrolases"/>
    <property type="match status" value="1"/>
</dbReference>
<dbReference type="PRINTS" id="PR00364">
    <property type="entry name" value="DISEASERSIST"/>
</dbReference>
<dbReference type="CDD" id="cd00093">
    <property type="entry name" value="HTH_XRE"/>
    <property type="match status" value="1"/>
</dbReference>
<dbReference type="RefSeq" id="WP_270149759.1">
    <property type="nucleotide sequence ID" value="NZ_CP115450.1"/>
</dbReference>
<evidence type="ECO:0000313" key="3">
    <source>
        <dbReference type="EMBL" id="WBP90763.1"/>
    </source>
</evidence>
<dbReference type="Pfam" id="PF00931">
    <property type="entry name" value="NB-ARC"/>
    <property type="match status" value="1"/>
</dbReference>
<evidence type="ECO:0000256" key="1">
    <source>
        <dbReference type="PROSITE-ProRule" id="PRU00339"/>
    </source>
</evidence>
<dbReference type="SUPFAM" id="SSF48452">
    <property type="entry name" value="TPR-like"/>
    <property type="match status" value="2"/>
</dbReference>
<keyword evidence="1" id="KW-0802">TPR repeat</keyword>
<feature type="repeat" description="TPR" evidence="1">
    <location>
        <begin position="671"/>
        <end position="704"/>
    </location>
</feature>
<dbReference type="SMART" id="SM00530">
    <property type="entry name" value="HTH_XRE"/>
    <property type="match status" value="1"/>
</dbReference>
<dbReference type="InterPro" id="IPR010982">
    <property type="entry name" value="Lambda_DNA-bd_dom_sf"/>
</dbReference>